<comment type="caution">
    <text evidence="1">The sequence shown here is derived from an EMBL/GenBank/DDBJ whole genome shotgun (WGS) entry which is preliminary data.</text>
</comment>
<dbReference type="InterPro" id="IPR036188">
    <property type="entry name" value="FAD/NAD-bd_sf"/>
</dbReference>
<dbReference type="OrthoDB" id="211690at2"/>
<organism evidence="1 2">
    <name type="scientific">Trinickia terrae</name>
    <dbReference type="NCBI Taxonomy" id="2571161"/>
    <lineage>
        <taxon>Bacteria</taxon>
        <taxon>Pseudomonadati</taxon>
        <taxon>Pseudomonadota</taxon>
        <taxon>Betaproteobacteria</taxon>
        <taxon>Burkholderiales</taxon>
        <taxon>Burkholderiaceae</taxon>
        <taxon>Trinickia</taxon>
    </lineage>
</organism>
<dbReference type="Proteomes" id="UP000305539">
    <property type="component" value="Unassembled WGS sequence"/>
</dbReference>
<proteinExistence type="predicted"/>
<accession>A0A4U1HZF8</accession>
<dbReference type="SUPFAM" id="SSF51905">
    <property type="entry name" value="FAD/NAD(P)-binding domain"/>
    <property type="match status" value="1"/>
</dbReference>
<dbReference type="EMBL" id="SWJE01000011">
    <property type="protein sequence ID" value="TKC86287.1"/>
    <property type="molecule type" value="Genomic_DNA"/>
</dbReference>
<dbReference type="RefSeq" id="WP_136896970.1">
    <property type="nucleotide sequence ID" value="NZ_SWJE01000011.1"/>
</dbReference>
<gene>
    <name evidence="1" type="ORF">FAZ69_20760</name>
</gene>
<dbReference type="Gene3D" id="3.50.50.60">
    <property type="entry name" value="FAD/NAD(P)-binding domain"/>
    <property type="match status" value="1"/>
</dbReference>
<protein>
    <submittedName>
        <fullName evidence="1">FAD-binding oxidoreductase</fullName>
    </submittedName>
</protein>
<keyword evidence="2" id="KW-1185">Reference proteome</keyword>
<evidence type="ECO:0000313" key="1">
    <source>
        <dbReference type="EMBL" id="TKC86287.1"/>
    </source>
</evidence>
<dbReference type="Gene3D" id="3.30.9.10">
    <property type="entry name" value="D-Amino Acid Oxidase, subunit A, domain 2"/>
    <property type="match status" value="1"/>
</dbReference>
<evidence type="ECO:0000313" key="2">
    <source>
        <dbReference type="Proteomes" id="UP000305539"/>
    </source>
</evidence>
<name>A0A4U1HZF8_9BURK</name>
<reference evidence="1 2" key="1">
    <citation type="submission" date="2019-04" db="EMBL/GenBank/DDBJ databases">
        <title>Trinickia sp. 7GSK02, isolated from subtropical forest soil.</title>
        <authorList>
            <person name="Gao Z.-H."/>
            <person name="Qiu L.-H."/>
        </authorList>
    </citation>
    <scope>NUCLEOTIDE SEQUENCE [LARGE SCALE GENOMIC DNA]</scope>
    <source>
        <strain evidence="1 2">7GSK02</strain>
    </source>
</reference>
<sequence length="377" mass="41623">MNFDYAVIGTGIQALVVLDRMRALGLNACGVEPESRTADGQVHRLPFYVHRGHCYAERELAGPLRDTYANWQNMIRRLGVKIRSTESYVGFTGDSSRWTQTWDALDIPYAQTSLKTGLLSAHRLSEAYAFPHMSFDGRELLARLRQANRDFLMGGAIRHVSRCWQGYRLFVGDRLITAKKLIVCAGAHLPGVLEALPDVEARLPVQTRVCQVLTMRGPVPNASIVVPDAQMSIAPQYTADGSTVLLYTHGANPIRTDKNHRIDIARLELQLDALRATLPGLSDTGRVRGIYMTLETESAAFGGKGTRTGRRFVEQVDDDVLCVLPGKPSFAMNASDELLSLLNAGRRSAQETECAAEPSYFAAARIRHAFEGAQHRA</sequence>
<dbReference type="GO" id="GO:0016491">
    <property type="term" value="F:oxidoreductase activity"/>
    <property type="evidence" value="ECO:0007669"/>
    <property type="project" value="UniProtKB-KW"/>
</dbReference>
<dbReference type="AlphaFoldDB" id="A0A4U1HZF8"/>